<sequence length="608" mass="68559">MLEIAIGVLGLLHPLVTFTSRIGSSIDSLRKTKKFMKNERNLHRLRREIDAWGLMIDDVSDSPITASASESQAGVMFKKNVLKHRLSLKEIKREFEEYLGVHKPIPVVMKVRKLMREVKDNNIEEEIRKWMEALNCSRTSNINKKVEEIREMGLAQNTTNSEVKNMLCNLVCYLTGEDSTLMFPQRMTVINRTVQDLEESLRQCSTLAQTSDADSDSGFDSTTENEAPDTADTTLQDEALDEALDTAPAPLAVQNCLPDYADRSSSPINFEAERPTTIETPYPVTHRSNILYHGLYKLSPSYEVNDETLINFGAGNHFTFAGCFERSVKRDQSDSSILTIDQNDWDSLYRLGIGIFSRNGMVSLDIDVPARRLDYLDGFGLIIGPESRVRRFSAVMQPTSHMLNKIRDSRSTLFRSAARQITQLFHWGLEDITSRDQVYDQLARLQALQLEIESTTGIAITPGVPQLGSATVCITMEWSRYRAWTKENEPDSALDALYEQGIVATLPLFTRQEPEAFSPHIWCETETMIGDITASNAHKKGVHAIIQEYTYPGLLHDKKKACDSIATRFFVVIFRTGDRDGWVDFVQSVESSGLDSKVPVHHIVSSNV</sequence>
<name>A0ACC1SIQ7_9HYPO</name>
<dbReference type="EMBL" id="JANRMS010000406">
    <property type="protein sequence ID" value="KAJ3540475.1"/>
    <property type="molecule type" value="Genomic_DNA"/>
</dbReference>
<accession>A0ACC1SIQ7</accession>
<dbReference type="Proteomes" id="UP001148629">
    <property type="component" value="Unassembled WGS sequence"/>
</dbReference>
<evidence type="ECO:0000313" key="1">
    <source>
        <dbReference type="EMBL" id="KAJ3540475.1"/>
    </source>
</evidence>
<comment type="caution">
    <text evidence="1">The sequence shown here is derived from an EMBL/GenBank/DDBJ whole genome shotgun (WGS) entry which is preliminary data.</text>
</comment>
<keyword evidence="2" id="KW-1185">Reference proteome</keyword>
<proteinExistence type="predicted"/>
<protein>
    <submittedName>
        <fullName evidence="1">Uncharacterized protein</fullName>
    </submittedName>
</protein>
<evidence type="ECO:0000313" key="2">
    <source>
        <dbReference type="Proteomes" id="UP001148629"/>
    </source>
</evidence>
<reference evidence="1" key="1">
    <citation type="submission" date="2022-08" db="EMBL/GenBank/DDBJ databases">
        <title>Genome Sequence of Fusarium decemcellulare.</title>
        <authorList>
            <person name="Buettner E."/>
        </authorList>
    </citation>
    <scope>NUCLEOTIDE SEQUENCE</scope>
    <source>
        <strain evidence="1">Babe19</strain>
    </source>
</reference>
<gene>
    <name evidence="1" type="ORF">NM208_g5050</name>
</gene>
<organism evidence="1 2">
    <name type="scientific">Fusarium decemcellulare</name>
    <dbReference type="NCBI Taxonomy" id="57161"/>
    <lineage>
        <taxon>Eukaryota</taxon>
        <taxon>Fungi</taxon>
        <taxon>Dikarya</taxon>
        <taxon>Ascomycota</taxon>
        <taxon>Pezizomycotina</taxon>
        <taxon>Sordariomycetes</taxon>
        <taxon>Hypocreomycetidae</taxon>
        <taxon>Hypocreales</taxon>
        <taxon>Nectriaceae</taxon>
        <taxon>Fusarium</taxon>
        <taxon>Fusarium decemcellulare species complex</taxon>
    </lineage>
</organism>